<keyword evidence="5" id="KW-0206">Cytoskeleton</keyword>
<proteinExistence type="inferred from homology"/>
<dbReference type="AlphaFoldDB" id="A0A2H9ZVD4"/>
<evidence type="ECO:0000256" key="1">
    <source>
        <dbReference type="ARBA" id="ARBA00004245"/>
    </source>
</evidence>
<evidence type="ECO:0000259" key="7">
    <source>
        <dbReference type="Pfam" id="PF06886"/>
    </source>
</evidence>
<keyword evidence="9" id="KW-1185">Reference proteome</keyword>
<dbReference type="STRING" id="1088818.A0A2H9ZVD4"/>
<gene>
    <name evidence="8" type="ORF">AXF42_Ash017189</name>
</gene>
<evidence type="ECO:0000256" key="6">
    <source>
        <dbReference type="SAM" id="MobiDB-lite"/>
    </source>
</evidence>
<dbReference type="Pfam" id="PF06886">
    <property type="entry name" value="TPX2"/>
    <property type="match status" value="1"/>
</dbReference>
<reference evidence="8 9" key="1">
    <citation type="journal article" date="2017" name="Nature">
        <title>The Apostasia genome and the evolution of orchids.</title>
        <authorList>
            <person name="Zhang G.Q."/>
            <person name="Liu K.W."/>
            <person name="Li Z."/>
            <person name="Lohaus R."/>
            <person name="Hsiao Y.Y."/>
            <person name="Niu S.C."/>
            <person name="Wang J.Y."/>
            <person name="Lin Y.C."/>
            <person name="Xu Q."/>
            <person name="Chen L.J."/>
            <person name="Yoshida K."/>
            <person name="Fujiwara S."/>
            <person name="Wang Z.W."/>
            <person name="Zhang Y.Q."/>
            <person name="Mitsuda N."/>
            <person name="Wang M."/>
            <person name="Liu G.H."/>
            <person name="Pecoraro L."/>
            <person name="Huang H.X."/>
            <person name="Xiao X.J."/>
            <person name="Lin M."/>
            <person name="Wu X.Y."/>
            <person name="Wu W.L."/>
            <person name="Chen Y.Y."/>
            <person name="Chang S.B."/>
            <person name="Sakamoto S."/>
            <person name="Ohme-Takagi M."/>
            <person name="Yagi M."/>
            <person name="Zeng S.J."/>
            <person name="Shen C.Y."/>
            <person name="Yeh C.M."/>
            <person name="Luo Y.B."/>
            <person name="Tsai W.C."/>
            <person name="Van de Peer Y."/>
            <person name="Liu Z.J."/>
        </authorList>
    </citation>
    <scope>NUCLEOTIDE SEQUENCE [LARGE SCALE GENOMIC DNA]</scope>
    <source>
        <strain evidence="9">cv. Shenzhen</strain>
        <tissue evidence="8">Stem</tissue>
    </source>
</reference>
<evidence type="ECO:0000256" key="2">
    <source>
        <dbReference type="ARBA" id="ARBA00005885"/>
    </source>
</evidence>
<evidence type="ECO:0000313" key="8">
    <source>
        <dbReference type="EMBL" id="PKA47244.1"/>
    </source>
</evidence>
<evidence type="ECO:0000256" key="4">
    <source>
        <dbReference type="ARBA" id="ARBA00022701"/>
    </source>
</evidence>
<feature type="compositionally biased region" description="Low complexity" evidence="6">
    <location>
        <begin position="1"/>
        <end position="15"/>
    </location>
</feature>
<organism evidence="8 9">
    <name type="scientific">Apostasia shenzhenica</name>
    <dbReference type="NCBI Taxonomy" id="1088818"/>
    <lineage>
        <taxon>Eukaryota</taxon>
        <taxon>Viridiplantae</taxon>
        <taxon>Streptophyta</taxon>
        <taxon>Embryophyta</taxon>
        <taxon>Tracheophyta</taxon>
        <taxon>Spermatophyta</taxon>
        <taxon>Magnoliopsida</taxon>
        <taxon>Liliopsida</taxon>
        <taxon>Asparagales</taxon>
        <taxon>Orchidaceae</taxon>
        <taxon>Apostasioideae</taxon>
        <taxon>Apostasia</taxon>
    </lineage>
</organism>
<comment type="subcellular location">
    <subcellularLocation>
        <location evidence="1">Cytoplasm</location>
        <location evidence="1">Cytoskeleton</location>
    </subcellularLocation>
</comment>
<dbReference type="OrthoDB" id="1937095at2759"/>
<dbReference type="EMBL" id="KZ453539">
    <property type="protein sequence ID" value="PKA47244.1"/>
    <property type="molecule type" value="Genomic_DNA"/>
</dbReference>
<keyword evidence="4" id="KW-0493">Microtubule</keyword>
<keyword evidence="3" id="KW-0963">Cytoplasm</keyword>
<dbReference type="InterPro" id="IPR027329">
    <property type="entry name" value="TPX2_C"/>
</dbReference>
<feature type="region of interest" description="Disordered" evidence="6">
    <location>
        <begin position="1"/>
        <end position="22"/>
    </location>
</feature>
<comment type="similarity">
    <text evidence="2">Belongs to the TPX2 family.</text>
</comment>
<sequence length="178" mass="20126">MEDPSSFSTSFSSPPKQREEVKEQAFVRKVQGFVALDQAKHHFHAAQSLAPLTADKKPQNLLKLSAKEQTKPVNFKLHTEERAARRAGFNHLVASKISSMEILRRFEEKIEKVSGRLNIAAHARGPRGRQRSGCLVVCLPTLCDWLVAERPSRIRRIGRTERGMRTRADRAAYLPATE</sequence>
<evidence type="ECO:0000256" key="3">
    <source>
        <dbReference type="ARBA" id="ARBA00022490"/>
    </source>
</evidence>
<feature type="domain" description="TPX2 C-terminal" evidence="7">
    <location>
        <begin position="75"/>
        <end position="114"/>
    </location>
</feature>
<name>A0A2H9ZVD4_9ASPA</name>
<protein>
    <recommendedName>
        <fullName evidence="7">TPX2 C-terminal domain-containing protein</fullName>
    </recommendedName>
</protein>
<dbReference type="GO" id="GO:0005874">
    <property type="term" value="C:microtubule"/>
    <property type="evidence" value="ECO:0007669"/>
    <property type="project" value="UniProtKB-KW"/>
</dbReference>
<evidence type="ECO:0000313" key="9">
    <source>
        <dbReference type="Proteomes" id="UP000236161"/>
    </source>
</evidence>
<accession>A0A2H9ZVD4</accession>
<dbReference type="Proteomes" id="UP000236161">
    <property type="component" value="Unassembled WGS sequence"/>
</dbReference>
<evidence type="ECO:0000256" key="5">
    <source>
        <dbReference type="ARBA" id="ARBA00023212"/>
    </source>
</evidence>